<feature type="compositionally biased region" description="Basic residues" evidence="1">
    <location>
        <begin position="128"/>
        <end position="137"/>
    </location>
</feature>
<gene>
    <name evidence="2" type="ORF">NHX12_020330</name>
</gene>
<keyword evidence="3" id="KW-1185">Reference proteome</keyword>
<name>A0A9Q0ETA6_9TELE</name>
<evidence type="ECO:0000313" key="2">
    <source>
        <dbReference type="EMBL" id="KAJ3612053.1"/>
    </source>
</evidence>
<comment type="caution">
    <text evidence="2">The sequence shown here is derived from an EMBL/GenBank/DDBJ whole genome shotgun (WGS) entry which is preliminary data.</text>
</comment>
<protein>
    <submittedName>
        <fullName evidence="2">Uncharacterized protein</fullName>
    </submittedName>
</protein>
<evidence type="ECO:0000313" key="3">
    <source>
        <dbReference type="Proteomes" id="UP001148018"/>
    </source>
</evidence>
<feature type="region of interest" description="Disordered" evidence="1">
    <location>
        <begin position="93"/>
        <end position="172"/>
    </location>
</feature>
<reference evidence="2" key="1">
    <citation type="submission" date="2022-07" db="EMBL/GenBank/DDBJ databases">
        <title>Chromosome-level genome of Muraenolepis orangiensis.</title>
        <authorList>
            <person name="Kim J."/>
        </authorList>
    </citation>
    <scope>NUCLEOTIDE SEQUENCE</scope>
    <source>
        <strain evidence="2">KU_S4_2022</strain>
        <tissue evidence="2">Muscle</tissue>
    </source>
</reference>
<feature type="compositionally biased region" description="Basic residues" evidence="1">
    <location>
        <begin position="159"/>
        <end position="172"/>
    </location>
</feature>
<feature type="compositionally biased region" description="Polar residues" evidence="1">
    <location>
        <begin position="138"/>
        <end position="150"/>
    </location>
</feature>
<dbReference type="Proteomes" id="UP001148018">
    <property type="component" value="Unassembled WGS sequence"/>
</dbReference>
<evidence type="ECO:0000256" key="1">
    <source>
        <dbReference type="SAM" id="MobiDB-lite"/>
    </source>
</evidence>
<proteinExistence type="predicted"/>
<accession>A0A9Q0ETA6</accession>
<organism evidence="2 3">
    <name type="scientific">Muraenolepis orangiensis</name>
    <name type="common">Patagonian moray cod</name>
    <dbReference type="NCBI Taxonomy" id="630683"/>
    <lineage>
        <taxon>Eukaryota</taxon>
        <taxon>Metazoa</taxon>
        <taxon>Chordata</taxon>
        <taxon>Craniata</taxon>
        <taxon>Vertebrata</taxon>
        <taxon>Euteleostomi</taxon>
        <taxon>Actinopterygii</taxon>
        <taxon>Neopterygii</taxon>
        <taxon>Teleostei</taxon>
        <taxon>Neoteleostei</taxon>
        <taxon>Acanthomorphata</taxon>
        <taxon>Zeiogadaria</taxon>
        <taxon>Gadariae</taxon>
        <taxon>Gadiformes</taxon>
        <taxon>Muraenolepidoidei</taxon>
        <taxon>Muraenolepididae</taxon>
        <taxon>Muraenolepis</taxon>
    </lineage>
</organism>
<dbReference type="EMBL" id="JANIIK010000036">
    <property type="protein sequence ID" value="KAJ3612053.1"/>
    <property type="molecule type" value="Genomic_DNA"/>
</dbReference>
<sequence length="172" mass="19357">MDLWFHGTRGPWNQRSMDLWFHGPLARARKTAGTASPRGRVQALQLVLACSLSYDNLGSRNLKVTPISDIQTRICGFTKSLILDEKGQYPAPLLCPHEPRPLGGQAQKTLSKKTPGSEDSLQEDTRLRRLSPRRHQAQKTLSKKTPGSEDSLQEDTRLRRLSPRRHQAQAQA</sequence>
<feature type="compositionally biased region" description="Polar residues" evidence="1">
    <location>
        <begin position="106"/>
        <end position="119"/>
    </location>
</feature>
<dbReference type="AlphaFoldDB" id="A0A9Q0ETA6"/>